<accession>A0A1B6KNB3</accession>
<organism evidence="1">
    <name type="scientific">Graphocephala atropunctata</name>
    <dbReference type="NCBI Taxonomy" id="36148"/>
    <lineage>
        <taxon>Eukaryota</taxon>
        <taxon>Metazoa</taxon>
        <taxon>Ecdysozoa</taxon>
        <taxon>Arthropoda</taxon>
        <taxon>Hexapoda</taxon>
        <taxon>Insecta</taxon>
        <taxon>Pterygota</taxon>
        <taxon>Neoptera</taxon>
        <taxon>Paraneoptera</taxon>
        <taxon>Hemiptera</taxon>
        <taxon>Auchenorrhyncha</taxon>
        <taxon>Membracoidea</taxon>
        <taxon>Cicadellidae</taxon>
        <taxon>Cicadellinae</taxon>
        <taxon>Cicadellini</taxon>
        <taxon>Graphocephala</taxon>
    </lineage>
</organism>
<feature type="non-terminal residue" evidence="1">
    <location>
        <position position="1"/>
    </location>
</feature>
<dbReference type="EMBL" id="GEBQ01027061">
    <property type="protein sequence ID" value="JAT12916.1"/>
    <property type="molecule type" value="Transcribed_RNA"/>
</dbReference>
<protein>
    <submittedName>
        <fullName evidence="1">Uncharacterized protein</fullName>
    </submittedName>
</protein>
<proteinExistence type="predicted"/>
<reference evidence="1" key="1">
    <citation type="submission" date="2015-11" db="EMBL/GenBank/DDBJ databases">
        <title>De novo transcriptome assembly of four potential Pierce s Disease insect vectors from Arizona vineyards.</title>
        <authorList>
            <person name="Tassone E.E."/>
        </authorList>
    </citation>
    <scope>NUCLEOTIDE SEQUENCE</scope>
</reference>
<gene>
    <name evidence="1" type="ORF">g.17184</name>
    <name evidence="2" type="ORF">g.17185</name>
</gene>
<evidence type="ECO:0000313" key="1">
    <source>
        <dbReference type="EMBL" id="JAT12916.1"/>
    </source>
</evidence>
<sequence length="127" mass="13997">LCSTWGTMLRIAWEESLSVEGSGRGELDRLDMWSCSQTNVTRNRKMTVRRQLAVRRLPSAGGVTTTLTVLPPRIARIQRFSACVLARDCGQVLTSQVHSQEGHSCHRLLHTSASPSSRNVNVLAANP</sequence>
<dbReference type="AlphaFoldDB" id="A0A1B6KNB3"/>
<name>A0A1B6KNB3_9HEMI</name>
<dbReference type="EMBL" id="GEBQ01006292">
    <property type="protein sequence ID" value="JAT33685.1"/>
    <property type="molecule type" value="Transcribed_RNA"/>
</dbReference>
<evidence type="ECO:0000313" key="2">
    <source>
        <dbReference type="EMBL" id="JAT33685.1"/>
    </source>
</evidence>